<feature type="region of interest" description="Disordered" evidence="1">
    <location>
        <begin position="1"/>
        <end position="20"/>
    </location>
</feature>
<keyword evidence="2" id="KW-0472">Membrane</keyword>
<organism evidence="3 4">
    <name type="scientific">Phyllosticta citricarpa</name>
    <dbReference type="NCBI Taxonomy" id="55181"/>
    <lineage>
        <taxon>Eukaryota</taxon>
        <taxon>Fungi</taxon>
        <taxon>Dikarya</taxon>
        <taxon>Ascomycota</taxon>
        <taxon>Pezizomycotina</taxon>
        <taxon>Dothideomycetes</taxon>
        <taxon>Dothideomycetes incertae sedis</taxon>
        <taxon>Botryosphaeriales</taxon>
        <taxon>Phyllostictaceae</taxon>
        <taxon>Phyllosticta</taxon>
    </lineage>
</organism>
<keyword evidence="2" id="KW-1133">Transmembrane helix</keyword>
<feature type="compositionally biased region" description="Basic residues" evidence="1">
    <location>
        <begin position="1"/>
        <end position="15"/>
    </location>
</feature>
<gene>
    <name evidence="3" type="ORF">IWX46DRAFT_416044</name>
</gene>
<dbReference type="Proteomes" id="UP001365128">
    <property type="component" value="Unassembled WGS sequence"/>
</dbReference>
<evidence type="ECO:0008006" key="5">
    <source>
        <dbReference type="Google" id="ProtNLM"/>
    </source>
</evidence>
<reference evidence="3 4" key="1">
    <citation type="submission" date="2024-04" db="EMBL/GenBank/DDBJ databases">
        <title>Phyllosticta paracitricarpa is synonymous to the EU quarantine fungus P. citricarpa based on phylogenomic analyses.</title>
        <authorList>
            <consortium name="Lawrence Berkeley National Laboratory"/>
            <person name="Van Ingen-Buijs V.A."/>
            <person name="Van Westerhoven A.C."/>
            <person name="Haridas S."/>
            <person name="Skiadas P."/>
            <person name="Martin F."/>
            <person name="Groenewald J.Z."/>
            <person name="Crous P.W."/>
            <person name="Seidl M.F."/>
        </authorList>
    </citation>
    <scope>NUCLEOTIDE SEQUENCE [LARGE SCALE GENOMIC DNA]</scope>
    <source>
        <strain evidence="3 4">CBS 122670</strain>
    </source>
</reference>
<comment type="caution">
    <text evidence="3">The sequence shown here is derived from an EMBL/GenBank/DDBJ whole genome shotgun (WGS) entry which is preliminary data.</text>
</comment>
<evidence type="ECO:0000256" key="2">
    <source>
        <dbReference type="SAM" id="Phobius"/>
    </source>
</evidence>
<keyword evidence="4" id="KW-1185">Reference proteome</keyword>
<keyword evidence="2" id="KW-0812">Transmembrane</keyword>
<sequence>MERGLARRRHSHGRNRQIAAPEQNERPTILILLGQILLFLTVSLATFVSFDRLSRVNFQQRPPSCPACPLIPAGQNFSWINYIPRFHGREEPNNKAGTPLYPAWKIFNASDASAEWANPVLPTEEESIVCLLRIKRSYRALNALWHPDRASPPTKESIGGLRTLLALSDQQLTVVNQVLNQAYNDAIFGCMTAAQKSAWLNRLTDRSPDEWYSLEAYDVAREKPVDGVDPSDPGFDLTVQEYVHVRHCMEREQVPWEVALRDLREKRRSLFWRCRMVVERMAEKLRLAEGARGRQDGFRSQAGPGLERSLRRQRVLEHMMERTGALGGCVDALRGHEKPWWETKGFNISMCEAVWPEEQQRRKESEILDESL</sequence>
<evidence type="ECO:0000313" key="3">
    <source>
        <dbReference type="EMBL" id="KAK7529701.1"/>
    </source>
</evidence>
<name>A0ABR1L3A1_9PEZI</name>
<feature type="transmembrane region" description="Helical" evidence="2">
    <location>
        <begin position="29"/>
        <end position="50"/>
    </location>
</feature>
<proteinExistence type="predicted"/>
<accession>A0ABR1L3A1</accession>
<evidence type="ECO:0000256" key="1">
    <source>
        <dbReference type="SAM" id="MobiDB-lite"/>
    </source>
</evidence>
<evidence type="ECO:0000313" key="4">
    <source>
        <dbReference type="Proteomes" id="UP001365128"/>
    </source>
</evidence>
<protein>
    <recommendedName>
        <fullName evidence="5">J domain-containing protein</fullName>
    </recommendedName>
</protein>
<dbReference type="EMBL" id="JBBPDW010000069">
    <property type="protein sequence ID" value="KAK7529701.1"/>
    <property type="molecule type" value="Genomic_DNA"/>
</dbReference>